<organism evidence="4 5">
    <name type="scientific">Pelosinus fermentans B4</name>
    <dbReference type="NCBI Taxonomy" id="1149862"/>
    <lineage>
        <taxon>Bacteria</taxon>
        <taxon>Bacillati</taxon>
        <taxon>Bacillota</taxon>
        <taxon>Negativicutes</taxon>
        <taxon>Selenomonadales</taxon>
        <taxon>Sporomusaceae</taxon>
        <taxon>Pelosinus</taxon>
    </lineage>
</organism>
<comment type="caution">
    <text evidence="4">The sequence shown here is derived from an EMBL/GenBank/DDBJ whole genome shotgun (WGS) entry which is preliminary data.</text>
</comment>
<dbReference type="SUPFAM" id="SSF51351">
    <property type="entry name" value="Triosephosphate isomerase (TIM)"/>
    <property type="match status" value="1"/>
</dbReference>
<keyword evidence="2 3" id="KW-0413">Isomerase</keyword>
<comment type="pathway">
    <text evidence="3">Carbohydrate biosynthesis; gluconeogenesis.</text>
</comment>
<dbReference type="InterPro" id="IPR035990">
    <property type="entry name" value="TIM_sf"/>
</dbReference>
<dbReference type="GO" id="GO:0006096">
    <property type="term" value="P:glycolytic process"/>
    <property type="evidence" value="ECO:0007669"/>
    <property type="project" value="UniProtKB-UniRule"/>
</dbReference>
<comment type="pathway">
    <text evidence="3">Carbohydrate degradation; glycolysis; D-glyceraldehyde 3-phosphate from glycerone phosphate: step 1/1.</text>
</comment>
<dbReference type="PATRIC" id="fig|1149862.3.peg.1391"/>
<dbReference type="EC" id="5.3.1.1" evidence="3"/>
<dbReference type="AlphaFoldDB" id="I9B2S6"/>
<comment type="catalytic activity">
    <reaction evidence="3">
        <text>D-glyceraldehyde 3-phosphate = dihydroxyacetone phosphate</text>
        <dbReference type="Rhea" id="RHEA:18585"/>
        <dbReference type="ChEBI" id="CHEBI:57642"/>
        <dbReference type="ChEBI" id="CHEBI:59776"/>
        <dbReference type="EC" id="5.3.1.1"/>
    </reaction>
</comment>
<evidence type="ECO:0000313" key="4">
    <source>
        <dbReference type="EMBL" id="EIW19427.1"/>
    </source>
</evidence>
<dbReference type="CDD" id="cd00311">
    <property type="entry name" value="TIM"/>
    <property type="match status" value="1"/>
</dbReference>
<dbReference type="Proteomes" id="UP000004324">
    <property type="component" value="Unassembled WGS sequence"/>
</dbReference>
<dbReference type="GO" id="GO:0006094">
    <property type="term" value="P:gluconeogenesis"/>
    <property type="evidence" value="ECO:0007669"/>
    <property type="project" value="UniProtKB-UniPathway"/>
</dbReference>
<sequence>MKRFIIGSGWKMNNTIAESITLLDNLEKNLDQFDYFPLFVLPSFTALHAVSERLAGNTRIIFGAQNMHWEEYGAFTGEISAPMLRELGCTYVELNHQERRAYFNENNEITNLKILTALKFGLKPILCLGEETILSEREVHIFLQEQMAEMLKDVSHGDVTKIIFAYEPRWAIGKALAAPATHIKMVHGIIREVLSENYGAIAAQETYVIYGGSVDKSNAIEIATQDGVDGLFIGRSGLQVEIFSEIIKSVACEFGYK</sequence>
<proteinExistence type="inferred from homology"/>
<keyword evidence="3" id="KW-0963">Cytoplasm</keyword>
<dbReference type="EMBL" id="AKVJ01000020">
    <property type="protein sequence ID" value="EIW19427.1"/>
    <property type="molecule type" value="Genomic_DNA"/>
</dbReference>
<dbReference type="GO" id="GO:0046166">
    <property type="term" value="P:glyceraldehyde-3-phosphate biosynthetic process"/>
    <property type="evidence" value="ECO:0007669"/>
    <property type="project" value="TreeGrafter"/>
</dbReference>
<evidence type="ECO:0000256" key="1">
    <source>
        <dbReference type="ARBA" id="ARBA00007422"/>
    </source>
</evidence>
<comment type="similarity">
    <text evidence="1 3">Belongs to the triosephosphate isomerase family.</text>
</comment>
<dbReference type="UniPathway" id="UPA00138"/>
<dbReference type="OrthoDB" id="9809429at2"/>
<dbReference type="InterPro" id="IPR000652">
    <property type="entry name" value="Triosephosphate_isomerase"/>
</dbReference>
<name>I9B2S6_9FIRM</name>
<dbReference type="NCBIfam" id="TIGR00419">
    <property type="entry name" value="tim"/>
    <property type="match status" value="1"/>
</dbReference>
<dbReference type="UniPathway" id="UPA00109">
    <property type="reaction ID" value="UER00189"/>
</dbReference>
<keyword evidence="3" id="KW-0324">Glycolysis</keyword>
<gene>
    <name evidence="4" type="ORF">FB4_2841</name>
</gene>
<dbReference type="PANTHER" id="PTHR21139:SF42">
    <property type="entry name" value="TRIOSEPHOSPHATE ISOMERASE"/>
    <property type="match status" value="1"/>
</dbReference>
<keyword evidence="3" id="KW-0312">Gluconeogenesis</keyword>
<reference evidence="4 5" key="1">
    <citation type="journal article" date="2012" name="J. Bacteriol.">
        <title>Draft Genome Sequences for Two Metal-Reducing Pelosinus fermentans Strains Isolated from a Cr(VI)-Contaminated Site and for Type Strain R7.</title>
        <authorList>
            <person name="Brown S.D."/>
            <person name="Podar M."/>
            <person name="Klingeman D.M."/>
            <person name="Johnson C.M."/>
            <person name="Yang Z.K."/>
            <person name="Utturkar S.M."/>
            <person name="Land M.L."/>
            <person name="Mosher J.J."/>
            <person name="Hurt R.A.Jr."/>
            <person name="Phelps T.J."/>
            <person name="Palumbo A.V."/>
            <person name="Arkin A.P."/>
            <person name="Hazen T.C."/>
            <person name="Elias D.A."/>
        </authorList>
    </citation>
    <scope>NUCLEOTIDE SEQUENCE [LARGE SCALE GENOMIC DNA]</scope>
    <source>
        <strain evidence="4 5">B4</strain>
    </source>
</reference>
<evidence type="ECO:0000313" key="5">
    <source>
        <dbReference type="Proteomes" id="UP000004324"/>
    </source>
</evidence>
<protein>
    <recommendedName>
        <fullName evidence="3">Triosephosphate isomerase</fullName>
        <ecNumber evidence="3">5.3.1.1</ecNumber>
    </recommendedName>
</protein>
<comment type="subunit">
    <text evidence="3">Homodimer.</text>
</comment>
<dbReference type="GO" id="GO:0005829">
    <property type="term" value="C:cytosol"/>
    <property type="evidence" value="ECO:0007669"/>
    <property type="project" value="TreeGrafter"/>
</dbReference>
<dbReference type="Gene3D" id="3.20.20.70">
    <property type="entry name" value="Aldolase class I"/>
    <property type="match status" value="1"/>
</dbReference>
<evidence type="ECO:0000256" key="3">
    <source>
        <dbReference type="RuleBase" id="RU363013"/>
    </source>
</evidence>
<dbReference type="RefSeq" id="WP_007932597.1">
    <property type="nucleotide sequence ID" value="NZ_AKVJ01000020.1"/>
</dbReference>
<dbReference type="GO" id="GO:0019563">
    <property type="term" value="P:glycerol catabolic process"/>
    <property type="evidence" value="ECO:0007669"/>
    <property type="project" value="TreeGrafter"/>
</dbReference>
<evidence type="ECO:0000256" key="2">
    <source>
        <dbReference type="ARBA" id="ARBA00023235"/>
    </source>
</evidence>
<dbReference type="GO" id="GO:0004807">
    <property type="term" value="F:triose-phosphate isomerase activity"/>
    <property type="evidence" value="ECO:0007669"/>
    <property type="project" value="UniProtKB-UniRule"/>
</dbReference>
<keyword evidence="5" id="KW-1185">Reference proteome</keyword>
<comment type="subcellular location">
    <subcellularLocation>
        <location evidence="3">Cytoplasm</location>
    </subcellularLocation>
</comment>
<dbReference type="InterPro" id="IPR013785">
    <property type="entry name" value="Aldolase_TIM"/>
</dbReference>
<dbReference type="PANTHER" id="PTHR21139">
    <property type="entry name" value="TRIOSEPHOSPHATE ISOMERASE"/>
    <property type="match status" value="1"/>
</dbReference>
<dbReference type="Pfam" id="PF00121">
    <property type="entry name" value="TIM"/>
    <property type="match status" value="1"/>
</dbReference>
<accession>I9B2S6</accession>
<dbReference type="PROSITE" id="PS51440">
    <property type="entry name" value="TIM_2"/>
    <property type="match status" value="1"/>
</dbReference>